<dbReference type="EMBL" id="BAABBN010000004">
    <property type="protein sequence ID" value="GAA3919229.1"/>
    <property type="molecule type" value="Genomic_DNA"/>
</dbReference>
<dbReference type="Proteomes" id="UP001501565">
    <property type="component" value="Unassembled WGS sequence"/>
</dbReference>
<evidence type="ECO:0000256" key="5">
    <source>
        <dbReference type="ARBA" id="ARBA00022598"/>
    </source>
</evidence>
<evidence type="ECO:0000256" key="4">
    <source>
        <dbReference type="ARBA" id="ARBA00022573"/>
    </source>
</evidence>
<evidence type="ECO:0000256" key="3">
    <source>
        <dbReference type="ARBA" id="ARBA00006205"/>
    </source>
</evidence>
<evidence type="ECO:0000256" key="7">
    <source>
        <dbReference type="ARBA" id="ARBA00022840"/>
    </source>
</evidence>
<dbReference type="PANTHER" id="PTHR43873">
    <property type="entry name" value="COBYRINATE A,C-DIAMIDE SYNTHASE"/>
    <property type="match status" value="1"/>
</dbReference>
<dbReference type="SUPFAM" id="SSF52540">
    <property type="entry name" value="P-loop containing nucleoside triphosphate hydrolases"/>
    <property type="match status" value="1"/>
</dbReference>
<feature type="domain" description="CobQ/CobB/MinD/ParA nucleotide binding" evidence="10">
    <location>
        <begin position="10"/>
        <end position="185"/>
    </location>
</feature>
<evidence type="ECO:0000313" key="12">
    <source>
        <dbReference type="EMBL" id="GAA3919229.1"/>
    </source>
</evidence>
<dbReference type="RefSeq" id="WP_344796733.1">
    <property type="nucleotide sequence ID" value="NZ_BAABBN010000004.1"/>
</dbReference>
<dbReference type="NCBIfam" id="NF002204">
    <property type="entry name" value="PRK01077.1"/>
    <property type="match status" value="1"/>
</dbReference>
<evidence type="ECO:0000256" key="9">
    <source>
        <dbReference type="ARBA" id="ARBA00022962"/>
    </source>
</evidence>
<evidence type="ECO:0000256" key="1">
    <source>
        <dbReference type="ARBA" id="ARBA00001946"/>
    </source>
</evidence>
<dbReference type="InterPro" id="IPR002586">
    <property type="entry name" value="CobQ/CobB/MinD/ParA_Nub-bd_dom"/>
</dbReference>
<dbReference type="PANTHER" id="PTHR43873:SF1">
    <property type="entry name" value="COBYRINATE A,C-DIAMIDE SYNTHASE"/>
    <property type="match status" value="1"/>
</dbReference>
<comment type="pathway">
    <text evidence="2">Cofactor biosynthesis; adenosylcobalamin biosynthesis.</text>
</comment>
<comment type="caution">
    <text evidence="12">The sequence shown here is derived from an EMBL/GenBank/DDBJ whole genome shotgun (WGS) entry which is preliminary data.</text>
</comment>
<proteinExistence type="inferred from homology"/>
<organism evidence="12 13">
    <name type="scientific">Litoribacillus peritrichatus</name>
    <dbReference type="NCBI Taxonomy" id="718191"/>
    <lineage>
        <taxon>Bacteria</taxon>
        <taxon>Pseudomonadati</taxon>
        <taxon>Pseudomonadota</taxon>
        <taxon>Gammaproteobacteria</taxon>
        <taxon>Oceanospirillales</taxon>
        <taxon>Oceanospirillaceae</taxon>
        <taxon>Litoribacillus</taxon>
    </lineage>
</organism>
<keyword evidence="6" id="KW-0547">Nucleotide-binding</keyword>
<reference evidence="13" key="1">
    <citation type="journal article" date="2019" name="Int. J. Syst. Evol. Microbiol.">
        <title>The Global Catalogue of Microorganisms (GCM) 10K type strain sequencing project: providing services to taxonomists for standard genome sequencing and annotation.</title>
        <authorList>
            <consortium name="The Broad Institute Genomics Platform"/>
            <consortium name="The Broad Institute Genome Sequencing Center for Infectious Disease"/>
            <person name="Wu L."/>
            <person name="Ma J."/>
        </authorList>
    </citation>
    <scope>NUCLEOTIDE SEQUENCE [LARGE SCALE GENOMIC DNA]</scope>
    <source>
        <strain evidence="13">JCM 17551</strain>
    </source>
</reference>
<dbReference type="InterPro" id="IPR004484">
    <property type="entry name" value="CbiA/CobB_synth"/>
</dbReference>
<sequence>MNAVQCPALFISAMASGQGKTTITAGLARYHRNQGLNVRVFKTGPDYLDPLILEQAAGSPAEQLDLWMMGEDLCRQYLYEAAKTADLILIEGVMGLYDGNPSGADLAEFFGIPVVAVISAPKMAQTVGALALGLKSYRPSLPFAGIIANNLGSQRHCELVIESMPKDIPVLATFRKSDDMVLPERHLGLVRPHEIEDYDTKLDSIANIIAETGLADLPNPLIFKETSSQNSTESKPLTNVKIGIAKDEAFSFIYPANVRFLESHGAELHYFSPMHDDQIPDVDCIWLPGGYPELHLEVLSKNECMKVALVDFYESGKTILAECGGMLYIQESLTTLKGETWPMAGLISGHGFMRPKGGCQGMQSAMLPEGEVRGHAHHRSRSEQQGEPIAFGKRISHPAPGEPIFRNKGLTTSYLHLYFPSNHSAMIELFTASGLLTACSKQTDTA</sequence>
<evidence type="ECO:0000256" key="6">
    <source>
        <dbReference type="ARBA" id="ARBA00022741"/>
    </source>
</evidence>
<evidence type="ECO:0000256" key="2">
    <source>
        <dbReference type="ARBA" id="ARBA00004953"/>
    </source>
</evidence>
<dbReference type="CDD" id="cd05388">
    <property type="entry name" value="CobB_N"/>
    <property type="match status" value="1"/>
</dbReference>
<dbReference type="InterPro" id="IPR027417">
    <property type="entry name" value="P-loop_NTPase"/>
</dbReference>
<dbReference type="InterPro" id="IPR029062">
    <property type="entry name" value="Class_I_gatase-like"/>
</dbReference>
<keyword evidence="7" id="KW-0067">ATP-binding</keyword>
<gene>
    <name evidence="12" type="ORF">GCM10022277_13270</name>
</gene>
<evidence type="ECO:0000259" key="11">
    <source>
        <dbReference type="Pfam" id="PF07685"/>
    </source>
</evidence>
<dbReference type="Gene3D" id="3.40.50.300">
    <property type="entry name" value="P-loop containing nucleotide triphosphate hydrolases"/>
    <property type="match status" value="2"/>
</dbReference>
<keyword evidence="4" id="KW-0169">Cobalamin biosynthesis</keyword>
<comment type="cofactor">
    <cofactor evidence="1">
        <name>Mg(2+)</name>
        <dbReference type="ChEBI" id="CHEBI:18420"/>
    </cofactor>
</comment>
<dbReference type="Gene3D" id="3.40.50.880">
    <property type="match status" value="1"/>
</dbReference>
<comment type="similarity">
    <text evidence="3">Belongs to the CobB/CobQ family. CobQ subfamily.</text>
</comment>
<feature type="domain" description="CobB/CobQ-like glutamine amidotransferase" evidence="11">
    <location>
        <begin position="241"/>
        <end position="421"/>
    </location>
</feature>
<protein>
    <submittedName>
        <fullName evidence="12">Cobyrinate a,c-diamide synthase</fullName>
    </submittedName>
</protein>
<dbReference type="InterPro" id="IPR011698">
    <property type="entry name" value="GATase_3"/>
</dbReference>
<accession>A0ABP7MBP9</accession>
<dbReference type="NCBIfam" id="TIGR00379">
    <property type="entry name" value="cobB"/>
    <property type="match status" value="1"/>
</dbReference>
<evidence type="ECO:0000259" key="10">
    <source>
        <dbReference type="Pfam" id="PF01656"/>
    </source>
</evidence>
<keyword evidence="13" id="KW-1185">Reference proteome</keyword>
<name>A0ABP7MBP9_9GAMM</name>
<evidence type="ECO:0000256" key="8">
    <source>
        <dbReference type="ARBA" id="ARBA00022842"/>
    </source>
</evidence>
<keyword evidence="5" id="KW-0436">Ligase</keyword>
<dbReference type="Pfam" id="PF01656">
    <property type="entry name" value="CbiA"/>
    <property type="match status" value="1"/>
</dbReference>
<keyword evidence="8" id="KW-0460">Magnesium</keyword>
<dbReference type="SUPFAM" id="SSF52317">
    <property type="entry name" value="Class I glutamine amidotransferase-like"/>
    <property type="match status" value="1"/>
</dbReference>
<dbReference type="Pfam" id="PF07685">
    <property type="entry name" value="GATase_3"/>
    <property type="match status" value="1"/>
</dbReference>
<evidence type="ECO:0000313" key="13">
    <source>
        <dbReference type="Proteomes" id="UP001501565"/>
    </source>
</evidence>
<dbReference type="PROSITE" id="PS51274">
    <property type="entry name" value="GATASE_COBBQ"/>
    <property type="match status" value="1"/>
</dbReference>
<keyword evidence="9" id="KW-0315">Glutamine amidotransferase</keyword>